<feature type="region of interest" description="Disordered" evidence="1">
    <location>
        <begin position="80"/>
        <end position="107"/>
    </location>
</feature>
<evidence type="ECO:0000313" key="2">
    <source>
        <dbReference type="EMBL" id="SHK54507.1"/>
    </source>
</evidence>
<organism evidence="2 3">
    <name type="scientific">Epilithonimonas mollis</name>
    <dbReference type="NCBI Taxonomy" id="216903"/>
    <lineage>
        <taxon>Bacteria</taxon>
        <taxon>Pseudomonadati</taxon>
        <taxon>Bacteroidota</taxon>
        <taxon>Flavobacteriia</taxon>
        <taxon>Flavobacteriales</taxon>
        <taxon>Weeksellaceae</taxon>
        <taxon>Chryseobacterium group</taxon>
        <taxon>Epilithonimonas</taxon>
    </lineage>
</organism>
<reference evidence="3" key="1">
    <citation type="submission" date="2016-11" db="EMBL/GenBank/DDBJ databases">
        <authorList>
            <person name="Varghese N."/>
            <person name="Submissions S."/>
        </authorList>
    </citation>
    <scope>NUCLEOTIDE SEQUENCE [LARGE SCALE GENOMIC DNA]</scope>
    <source>
        <strain evidence="3">DSM 18016</strain>
    </source>
</reference>
<gene>
    <name evidence="2" type="ORF">SAMN05444371_2780</name>
</gene>
<keyword evidence="3" id="KW-1185">Reference proteome</keyword>
<protein>
    <submittedName>
        <fullName evidence="2">Uncharacterized protein</fullName>
    </submittedName>
</protein>
<accession>A0A1M6TBX7</accession>
<name>A0A1M6TBX7_9FLAO</name>
<evidence type="ECO:0000313" key="3">
    <source>
        <dbReference type="Proteomes" id="UP000184498"/>
    </source>
</evidence>
<evidence type="ECO:0000256" key="1">
    <source>
        <dbReference type="SAM" id="MobiDB-lite"/>
    </source>
</evidence>
<feature type="compositionally biased region" description="Polar residues" evidence="1">
    <location>
        <begin position="53"/>
        <end position="63"/>
    </location>
</feature>
<dbReference type="EMBL" id="FRAM01000003">
    <property type="protein sequence ID" value="SHK54507.1"/>
    <property type="molecule type" value="Genomic_DNA"/>
</dbReference>
<sequence>MMIKNNRITPLLSFFLFFFFNTIYSQIYVSEGASVYVEKNTLVTQNLENVTSHSRNLTESYSQTSLSTEKTEKNEKLLAAKKAKSSQPKKLIAADKKGQKPSSAKKKEKTYTFYHRYTNTDDCHFTTSDSTKKPIISPDQHLKWDVSKSGFTFASVCFYEKVRIFYKTSYLHNRNNQAFRTRPPPISLS</sequence>
<dbReference type="OrthoDB" id="9829193at2"/>
<feature type="region of interest" description="Disordered" evidence="1">
    <location>
        <begin position="53"/>
        <end position="72"/>
    </location>
</feature>
<dbReference type="AlphaFoldDB" id="A0A1M6TBX7"/>
<dbReference type="Proteomes" id="UP000184498">
    <property type="component" value="Unassembled WGS sequence"/>
</dbReference>
<proteinExistence type="predicted"/>
<dbReference type="RefSeq" id="WP_139258324.1">
    <property type="nucleotide sequence ID" value="NZ_FRAM01000003.1"/>
</dbReference>